<dbReference type="InterPro" id="IPR006084">
    <property type="entry name" value="XPG/Rad2"/>
</dbReference>
<evidence type="ECO:0000256" key="1">
    <source>
        <dbReference type="RuleBase" id="RU910737"/>
    </source>
</evidence>
<dbReference type="SUPFAM" id="SSF88723">
    <property type="entry name" value="PIN domain-like"/>
    <property type="match status" value="1"/>
</dbReference>
<sequence length="726" mass="81290">APRDDSPAPAPTTATQAQAPRNVGFENAKDLDRVNPSKVLRSAGYNPLRDDDQTLSLQNALATLYPGVPSSDLQHILELSPTEIALLSLQPGALHNVIMHLVHQQTSRTHGFGQENNATNQISDLHWFHRIDTDLSNFYGEFRHGRHRVRASILVACRRRMVSASSSVLIVARRFTMGVHQLSKLLRPSDDTPDAVALDTRLHGKRIGVDFMVVGHKSVGSSDGAAEMAIRPKIPNSVMVEKCTRLCGWAKRNSIKWVVSVDGIYHAMKGNVNDERKRDRERANDDLRDLLAKYEGQTLPEEQIKEAKKFIKKAAYVSDEIVAVGVKVFKEHGHEVYGTCYESDFQLVYWEKTGFTDGTLTIDSDIYAMGSQSMLDLVQYKVPGKKIVQFMQQWKSPERTESLDAMLDNFSQGEHWPSGLKNNKPGLPASPDFKKRVKTCVALMTHAPVVNEKFEIVPMEPLPADKVWADEIGFDPLTPFADSNISIEDIYKLTVWARTNMPLPIIPLPKDPNEPTRDLPHCAFVDFNVIPVELASAGVLLLWLFYHGTPLPKSTKRADIIAQVRQAQMIKQDLDEERIAIVNRSASSYVSCDSIKLLSTANWTECGSTVISAIRDKSKVPTIDAPYLDREFGSGKNGVRLRAWLRFESGHLDIKSLRMTYVTIEINGKPEEITIFEMKVTPSMKNVVYNVHLVFNSKGQYLLQSVIAPMDGCSAVIRWPCSLCFT</sequence>
<keyword evidence="4" id="KW-1185">Reference proteome</keyword>
<evidence type="ECO:0000256" key="2">
    <source>
        <dbReference type="SAM" id="MobiDB-lite"/>
    </source>
</evidence>
<dbReference type="PANTHER" id="PTHR11081:SF8">
    <property type="entry name" value="EXONUCLEASE 1"/>
    <property type="match status" value="1"/>
</dbReference>
<dbReference type="GO" id="GO:0005634">
    <property type="term" value="C:nucleus"/>
    <property type="evidence" value="ECO:0007669"/>
    <property type="project" value="UniProtKB-SubCell"/>
</dbReference>
<comment type="subcellular location">
    <subcellularLocation>
        <location evidence="1">Nucleus</location>
    </subcellularLocation>
</comment>
<comment type="function">
    <text evidence="1">5'-&gt;3' double-stranded DNA exonuclease which may also possess a cryptic 3'-&gt;5' double-stranded DNA exonuclease activity. Functions in DNA mismatch repair.</text>
</comment>
<dbReference type="GO" id="GO:0003677">
    <property type="term" value="F:DNA binding"/>
    <property type="evidence" value="ECO:0007669"/>
    <property type="project" value="UniProtKB-UniRule"/>
</dbReference>
<keyword evidence="1" id="KW-0540">Nuclease</keyword>
<dbReference type="GO" id="GO:0046872">
    <property type="term" value="F:metal ion binding"/>
    <property type="evidence" value="ECO:0007669"/>
    <property type="project" value="UniProtKB-UniRule"/>
</dbReference>
<keyword evidence="1" id="KW-0234">DNA repair</keyword>
<dbReference type="AlphaFoldDB" id="K0TG54"/>
<reference evidence="3 4" key="1">
    <citation type="journal article" date="2012" name="Genome Biol.">
        <title>Genome and low-iron response of an oceanic diatom adapted to chronic iron limitation.</title>
        <authorList>
            <person name="Lommer M."/>
            <person name="Specht M."/>
            <person name="Roy A.S."/>
            <person name="Kraemer L."/>
            <person name="Andreson R."/>
            <person name="Gutowska M.A."/>
            <person name="Wolf J."/>
            <person name="Bergner S.V."/>
            <person name="Schilhabel M.B."/>
            <person name="Klostermeier U.C."/>
            <person name="Beiko R.G."/>
            <person name="Rosenstiel P."/>
            <person name="Hippler M."/>
            <person name="Laroche J."/>
        </authorList>
    </citation>
    <scope>NUCLEOTIDE SEQUENCE [LARGE SCALE GENOMIC DNA]</scope>
    <source>
        <strain evidence="3 4">CCMP1005</strain>
    </source>
</reference>
<dbReference type="GO" id="GO:0017108">
    <property type="term" value="F:5'-flap endonuclease activity"/>
    <property type="evidence" value="ECO:0007669"/>
    <property type="project" value="TreeGrafter"/>
</dbReference>
<keyword evidence="1" id="KW-0378">Hydrolase</keyword>
<organism evidence="3 4">
    <name type="scientific">Thalassiosira oceanica</name>
    <name type="common">Marine diatom</name>
    <dbReference type="NCBI Taxonomy" id="159749"/>
    <lineage>
        <taxon>Eukaryota</taxon>
        <taxon>Sar</taxon>
        <taxon>Stramenopiles</taxon>
        <taxon>Ochrophyta</taxon>
        <taxon>Bacillariophyta</taxon>
        <taxon>Coscinodiscophyceae</taxon>
        <taxon>Thalassiosirophycidae</taxon>
        <taxon>Thalassiosirales</taxon>
        <taxon>Thalassiosiraceae</taxon>
        <taxon>Thalassiosira</taxon>
    </lineage>
</organism>
<dbReference type="GO" id="GO:0035312">
    <property type="term" value="F:5'-3' DNA exonuclease activity"/>
    <property type="evidence" value="ECO:0007669"/>
    <property type="project" value="UniProtKB-UniRule"/>
</dbReference>
<keyword evidence="1" id="KW-0227">DNA damage</keyword>
<evidence type="ECO:0000313" key="3">
    <source>
        <dbReference type="EMBL" id="EJK77678.1"/>
    </source>
</evidence>
<comment type="cofactor">
    <cofactor evidence="1">
        <name>Mg(2+)</name>
        <dbReference type="ChEBI" id="CHEBI:18420"/>
    </cofactor>
    <text evidence="1">Binds 2 magnesium ions per subunit. They probably participate in the reaction catalyzed by the enzyme. May bind an additional third magnesium ion after substrate binding.</text>
</comment>
<dbReference type="EMBL" id="AGNL01000555">
    <property type="protein sequence ID" value="EJK77678.1"/>
    <property type="molecule type" value="Genomic_DNA"/>
</dbReference>
<comment type="similarity">
    <text evidence="1">Belongs to the XPG/RAD2 endonuclease family. EXO1 subfamily.</text>
</comment>
<proteinExistence type="inferred from homology"/>
<keyword evidence="1" id="KW-0228">DNA excision</keyword>
<feature type="compositionally biased region" description="Low complexity" evidence="2">
    <location>
        <begin position="11"/>
        <end position="20"/>
    </location>
</feature>
<comment type="caution">
    <text evidence="3">The sequence shown here is derived from an EMBL/GenBank/DDBJ whole genome shotgun (WGS) entry which is preliminary data.</text>
</comment>
<feature type="non-terminal residue" evidence="3">
    <location>
        <position position="1"/>
    </location>
</feature>
<keyword evidence="1" id="KW-0238">DNA-binding</keyword>
<evidence type="ECO:0000313" key="4">
    <source>
        <dbReference type="Proteomes" id="UP000266841"/>
    </source>
</evidence>
<dbReference type="Gene3D" id="3.40.50.1010">
    <property type="entry name" value="5'-nuclease"/>
    <property type="match status" value="1"/>
</dbReference>
<keyword evidence="1" id="KW-0539">Nucleus</keyword>
<keyword evidence="1" id="KW-0267">Excision nuclease</keyword>
<accession>K0TG54</accession>
<dbReference type="InterPro" id="IPR029060">
    <property type="entry name" value="PIN-like_dom_sf"/>
</dbReference>
<keyword evidence="1" id="KW-0479">Metal-binding</keyword>
<keyword evidence="1" id="KW-0460">Magnesium</keyword>
<protein>
    <recommendedName>
        <fullName evidence="1">Exonuclease 1</fullName>
        <ecNumber evidence="1">3.1.-.-</ecNumber>
    </recommendedName>
</protein>
<feature type="region of interest" description="Disordered" evidence="2">
    <location>
        <begin position="1"/>
        <end position="31"/>
    </location>
</feature>
<name>K0TG54_THAOC</name>
<dbReference type="OrthoDB" id="26491at2759"/>
<dbReference type="EC" id="3.1.-.-" evidence="1"/>
<keyword evidence="1" id="KW-0269">Exonuclease</keyword>
<gene>
    <name evidence="3" type="ORF">THAOC_00474</name>
</gene>
<dbReference type="GO" id="GO:0006281">
    <property type="term" value="P:DNA repair"/>
    <property type="evidence" value="ECO:0007669"/>
    <property type="project" value="UniProtKB-UniRule"/>
</dbReference>
<dbReference type="Proteomes" id="UP000266841">
    <property type="component" value="Unassembled WGS sequence"/>
</dbReference>
<dbReference type="PANTHER" id="PTHR11081">
    <property type="entry name" value="FLAP ENDONUCLEASE FAMILY MEMBER"/>
    <property type="match status" value="1"/>
</dbReference>